<keyword evidence="3" id="KW-0805">Transcription regulation</keyword>
<accession>A0AA40EWU1</accession>
<dbReference type="SMART" id="SM00066">
    <property type="entry name" value="GAL4"/>
    <property type="match status" value="1"/>
</dbReference>
<feature type="compositionally biased region" description="Low complexity" evidence="7">
    <location>
        <begin position="185"/>
        <end position="209"/>
    </location>
</feature>
<dbReference type="GO" id="GO:0008270">
    <property type="term" value="F:zinc ion binding"/>
    <property type="evidence" value="ECO:0007669"/>
    <property type="project" value="InterPro"/>
</dbReference>
<evidence type="ECO:0000256" key="2">
    <source>
        <dbReference type="ARBA" id="ARBA00022833"/>
    </source>
</evidence>
<sequence length="587" mass="64213">MSHPQPPQGPPRQPVSYPSPTSYPPPGLHPSYQFPSQPPPPQDHYRQAPTALPSMRTLDHHQHPHHQPQQHAMPMNAHMAGPMAPAPQMAYYSVPPHTYGIHHDPNAMRFAIPPGMADPRIALSGGRHKKEIKRRTKTGCLTCRKRRIKCDEAHPTCNNCKKSKRECLGYDPIFKQSHQGPTAIQPAPNSQSPAPSSTVASTPTLPSTSHNYQPPVVPSSYPPSGPSSITFDSPVSSTAQSIKTEPGFDYSAAIDPALQGADLSTGAGTPPSPYQQARAGGTDEGAGGKQQLKAKKMKIDELIALGGVTPPTPSSPPSATLLDEILKLYDEVYSRGLMLFFESRWYELNEGRTRSTTILHDPQLVTLFSSFLQHIATLKGTGLGDLKMPSHLEACIVWTLACLPASCASSDQPRWPSPHGADGMETWHRVYVFEILLSGDALANNPLPPPPIGDNNNTSRKTEQAFWYYLGQYLLSAHSSSSPQDTAARERFLTLLRSTLDARENRDVLYSIAILREYTAHWDAVQNEQTVPPHLEESDPRSKLAVATKFIRAEMAATGGTTNVVRRFAELAYRSFVRPAVNARSAG</sequence>
<reference evidence="9" key="1">
    <citation type="submission" date="2023-06" db="EMBL/GenBank/DDBJ databases">
        <title>Genome-scale phylogeny and comparative genomics of the fungal order Sordariales.</title>
        <authorList>
            <consortium name="Lawrence Berkeley National Laboratory"/>
            <person name="Hensen N."/>
            <person name="Bonometti L."/>
            <person name="Westerberg I."/>
            <person name="Brannstrom I.O."/>
            <person name="Guillou S."/>
            <person name="Cros-Aarteil S."/>
            <person name="Calhoun S."/>
            <person name="Haridas S."/>
            <person name="Kuo A."/>
            <person name="Mondo S."/>
            <person name="Pangilinan J."/>
            <person name="Riley R."/>
            <person name="LaButti K."/>
            <person name="Andreopoulos B."/>
            <person name="Lipzen A."/>
            <person name="Chen C."/>
            <person name="Yanf M."/>
            <person name="Daum C."/>
            <person name="Ng V."/>
            <person name="Clum A."/>
            <person name="Steindorff A."/>
            <person name="Ohm R."/>
            <person name="Martin F."/>
            <person name="Silar P."/>
            <person name="Natvig D."/>
            <person name="Lalanne C."/>
            <person name="Gautier V."/>
            <person name="Ament-velasquez S.L."/>
            <person name="Kruys A."/>
            <person name="Hutchinson M.I."/>
            <person name="Powell A.J."/>
            <person name="Barry K."/>
            <person name="Miller A.N."/>
            <person name="Grigoriev I.V."/>
            <person name="Debuchy R."/>
            <person name="Gladieux P."/>
            <person name="Thoren M.H."/>
            <person name="Johannesson H."/>
        </authorList>
    </citation>
    <scope>NUCLEOTIDE SEQUENCE</scope>
    <source>
        <strain evidence="9">SMH3187-1</strain>
    </source>
</reference>
<dbReference type="InterPro" id="IPR001138">
    <property type="entry name" value="Zn2Cys6_DnaBD"/>
</dbReference>
<keyword evidence="1" id="KW-0479">Metal-binding</keyword>
<feature type="compositionally biased region" description="Pro residues" evidence="7">
    <location>
        <begin position="215"/>
        <end position="225"/>
    </location>
</feature>
<dbReference type="AlphaFoldDB" id="A0AA40EWU1"/>
<dbReference type="Proteomes" id="UP001172155">
    <property type="component" value="Unassembled WGS sequence"/>
</dbReference>
<dbReference type="EMBL" id="JAUKUD010000004">
    <property type="protein sequence ID" value="KAK0746856.1"/>
    <property type="molecule type" value="Genomic_DNA"/>
</dbReference>
<proteinExistence type="predicted"/>
<feature type="domain" description="Zn(2)-C6 fungal-type" evidence="8">
    <location>
        <begin position="139"/>
        <end position="167"/>
    </location>
</feature>
<dbReference type="PANTHER" id="PTHR36206:SF13">
    <property type="entry name" value="TRANSCRIPTIONAL REGULATORY PROTEIN MOC3"/>
    <property type="match status" value="1"/>
</dbReference>
<feature type="compositionally biased region" description="Pro residues" evidence="7">
    <location>
        <begin position="1"/>
        <end position="13"/>
    </location>
</feature>
<evidence type="ECO:0000313" key="10">
    <source>
        <dbReference type="Proteomes" id="UP001172155"/>
    </source>
</evidence>
<protein>
    <recommendedName>
        <fullName evidence="8">Zn(2)-C6 fungal-type domain-containing protein</fullName>
    </recommendedName>
</protein>
<keyword evidence="6" id="KW-0539">Nucleus</keyword>
<name>A0AA40EWU1_9PEZI</name>
<feature type="region of interest" description="Disordered" evidence="7">
    <location>
        <begin position="1"/>
        <end position="48"/>
    </location>
</feature>
<dbReference type="PANTHER" id="PTHR36206">
    <property type="entry name" value="ASPERCRYPTIN BIOSYNTHESIS CLUSTER-SPECIFIC TRANSCRIPTION REGULATOR ATNN-RELATED"/>
    <property type="match status" value="1"/>
</dbReference>
<evidence type="ECO:0000256" key="7">
    <source>
        <dbReference type="SAM" id="MobiDB-lite"/>
    </source>
</evidence>
<dbReference type="Pfam" id="PF00172">
    <property type="entry name" value="Zn_clus"/>
    <property type="match status" value="1"/>
</dbReference>
<evidence type="ECO:0000256" key="3">
    <source>
        <dbReference type="ARBA" id="ARBA00023015"/>
    </source>
</evidence>
<dbReference type="PROSITE" id="PS50048">
    <property type="entry name" value="ZN2_CY6_FUNGAL_2"/>
    <property type="match status" value="1"/>
</dbReference>
<keyword evidence="4" id="KW-0238">DNA-binding</keyword>
<feature type="region of interest" description="Disordered" evidence="7">
    <location>
        <begin position="178"/>
        <end position="242"/>
    </location>
</feature>
<organism evidence="9 10">
    <name type="scientific">Schizothecium vesticola</name>
    <dbReference type="NCBI Taxonomy" id="314040"/>
    <lineage>
        <taxon>Eukaryota</taxon>
        <taxon>Fungi</taxon>
        <taxon>Dikarya</taxon>
        <taxon>Ascomycota</taxon>
        <taxon>Pezizomycotina</taxon>
        <taxon>Sordariomycetes</taxon>
        <taxon>Sordariomycetidae</taxon>
        <taxon>Sordariales</taxon>
        <taxon>Schizotheciaceae</taxon>
        <taxon>Schizothecium</taxon>
    </lineage>
</organism>
<dbReference type="Gene3D" id="4.10.240.10">
    <property type="entry name" value="Zn(2)-C6 fungal-type DNA-binding domain"/>
    <property type="match status" value="1"/>
</dbReference>
<dbReference type="InterPro" id="IPR052360">
    <property type="entry name" value="Transcr_Regulatory_Proteins"/>
</dbReference>
<feature type="non-terminal residue" evidence="9">
    <location>
        <position position="587"/>
    </location>
</feature>
<dbReference type="GO" id="GO:0000981">
    <property type="term" value="F:DNA-binding transcription factor activity, RNA polymerase II-specific"/>
    <property type="evidence" value="ECO:0007669"/>
    <property type="project" value="InterPro"/>
</dbReference>
<keyword evidence="2" id="KW-0862">Zinc</keyword>
<gene>
    <name evidence="9" type="ORF">B0T18DRAFT_348737</name>
</gene>
<evidence type="ECO:0000313" key="9">
    <source>
        <dbReference type="EMBL" id="KAK0746856.1"/>
    </source>
</evidence>
<evidence type="ECO:0000259" key="8">
    <source>
        <dbReference type="PROSITE" id="PS50048"/>
    </source>
</evidence>
<dbReference type="InterPro" id="IPR036864">
    <property type="entry name" value="Zn2-C6_fun-type_DNA-bd_sf"/>
</dbReference>
<feature type="compositionally biased region" description="Polar residues" evidence="7">
    <location>
        <begin position="229"/>
        <end position="242"/>
    </location>
</feature>
<comment type="caution">
    <text evidence="9">The sequence shown here is derived from an EMBL/GenBank/DDBJ whole genome shotgun (WGS) entry which is preliminary data.</text>
</comment>
<dbReference type="SUPFAM" id="SSF57701">
    <property type="entry name" value="Zn2/Cys6 DNA-binding domain"/>
    <property type="match status" value="1"/>
</dbReference>
<dbReference type="GO" id="GO:0003677">
    <property type="term" value="F:DNA binding"/>
    <property type="evidence" value="ECO:0007669"/>
    <property type="project" value="UniProtKB-KW"/>
</dbReference>
<keyword evidence="10" id="KW-1185">Reference proteome</keyword>
<evidence type="ECO:0000256" key="5">
    <source>
        <dbReference type="ARBA" id="ARBA00023163"/>
    </source>
</evidence>
<dbReference type="PROSITE" id="PS00463">
    <property type="entry name" value="ZN2_CY6_FUNGAL_1"/>
    <property type="match status" value="1"/>
</dbReference>
<feature type="region of interest" description="Disordered" evidence="7">
    <location>
        <begin position="261"/>
        <end position="291"/>
    </location>
</feature>
<keyword evidence="5" id="KW-0804">Transcription</keyword>
<evidence type="ECO:0000256" key="6">
    <source>
        <dbReference type="ARBA" id="ARBA00023242"/>
    </source>
</evidence>
<dbReference type="CDD" id="cd00067">
    <property type="entry name" value="GAL4"/>
    <property type="match status" value="1"/>
</dbReference>
<evidence type="ECO:0000256" key="1">
    <source>
        <dbReference type="ARBA" id="ARBA00022723"/>
    </source>
</evidence>
<evidence type="ECO:0000256" key="4">
    <source>
        <dbReference type="ARBA" id="ARBA00023125"/>
    </source>
</evidence>